<dbReference type="OrthoDB" id="9785015at2"/>
<evidence type="ECO:0000256" key="1">
    <source>
        <dbReference type="ARBA" id="ARBA00009175"/>
    </source>
</evidence>
<name>A0A437JS91_9BURK</name>
<sequence length="253" mass="26585">MPSRRALLVMSCLLLVAAVSARAADVRVAVAANFARPMAQIVERFTAATGHTVALSVGSTGRLYSQIVAGAPFELLLAADAKTPERLVAEGHAQAAHRFTYAIGQLVLWSPDPGRVDADGRVLSGTGWQRLAIANPKLAPYGAAAMAVLHKRGLVAQVAPKLVTGDSIGQAFQFVATGNAELGFVALSQVQAPGQPASGSLWRVPQAYYPEIRQDVVLLRRGQANPAAHALLQFLRDADARALIAGYGYALAD</sequence>
<evidence type="ECO:0000256" key="3">
    <source>
        <dbReference type="ARBA" id="ARBA00022723"/>
    </source>
</evidence>
<protein>
    <submittedName>
        <fullName evidence="8">Molybdate ABC transporter substrate-binding protein</fullName>
    </submittedName>
</protein>
<dbReference type="RefSeq" id="WP_128199957.1">
    <property type="nucleotide sequence ID" value="NZ_SACT01000007.1"/>
</dbReference>
<dbReference type="InterPro" id="IPR050682">
    <property type="entry name" value="ModA/WtpA"/>
</dbReference>
<accession>A0A437JS91</accession>
<dbReference type="GO" id="GO:0030973">
    <property type="term" value="F:molybdate ion binding"/>
    <property type="evidence" value="ECO:0007669"/>
    <property type="project" value="InterPro"/>
</dbReference>
<comment type="subunit">
    <text evidence="5">The complex is composed of two ATP-binding proteins (ModC), two transmembrane proteins (ModB) and a solute-binding protein (ModA).</text>
</comment>
<dbReference type="InterPro" id="IPR005950">
    <property type="entry name" value="ModA"/>
</dbReference>
<proteinExistence type="inferred from homology"/>
<dbReference type="FunFam" id="3.40.190.10:FF:000035">
    <property type="entry name" value="Molybdate ABC transporter substrate-binding protein"/>
    <property type="match status" value="1"/>
</dbReference>
<comment type="caution">
    <text evidence="8">The sequence shown here is derived from an EMBL/GenBank/DDBJ whole genome shotgun (WGS) entry which is preliminary data.</text>
</comment>
<evidence type="ECO:0000256" key="7">
    <source>
        <dbReference type="SAM" id="SignalP"/>
    </source>
</evidence>
<dbReference type="Gene3D" id="3.40.190.10">
    <property type="entry name" value="Periplasmic binding protein-like II"/>
    <property type="match status" value="2"/>
</dbReference>
<keyword evidence="2 6" id="KW-0500">Molybdenum</keyword>
<dbReference type="GO" id="GO:0046872">
    <property type="term" value="F:metal ion binding"/>
    <property type="evidence" value="ECO:0007669"/>
    <property type="project" value="UniProtKB-KW"/>
</dbReference>
<evidence type="ECO:0000256" key="4">
    <source>
        <dbReference type="ARBA" id="ARBA00022729"/>
    </source>
</evidence>
<evidence type="ECO:0000313" key="8">
    <source>
        <dbReference type="EMBL" id="RVT49785.1"/>
    </source>
</evidence>
<dbReference type="NCBIfam" id="TIGR01256">
    <property type="entry name" value="modA"/>
    <property type="match status" value="1"/>
</dbReference>
<reference evidence="8 9" key="1">
    <citation type="submission" date="2019-01" db="EMBL/GenBank/DDBJ databases">
        <authorList>
            <person name="Chen W.-M."/>
        </authorList>
    </citation>
    <scope>NUCLEOTIDE SEQUENCE [LARGE SCALE GENOMIC DNA]</scope>
    <source>
        <strain evidence="8 9">ICH-3</strain>
    </source>
</reference>
<keyword evidence="9" id="KW-1185">Reference proteome</keyword>
<dbReference type="GO" id="GO:0015689">
    <property type="term" value="P:molybdate ion transport"/>
    <property type="evidence" value="ECO:0007669"/>
    <property type="project" value="InterPro"/>
</dbReference>
<dbReference type="Pfam" id="PF13531">
    <property type="entry name" value="SBP_bac_11"/>
    <property type="match status" value="1"/>
</dbReference>
<dbReference type="PIRSF" id="PIRSF004846">
    <property type="entry name" value="ModA"/>
    <property type="match status" value="1"/>
</dbReference>
<evidence type="ECO:0000256" key="6">
    <source>
        <dbReference type="PIRSR" id="PIRSR004846-1"/>
    </source>
</evidence>
<dbReference type="GO" id="GO:1901359">
    <property type="term" value="F:tungstate binding"/>
    <property type="evidence" value="ECO:0007669"/>
    <property type="project" value="UniProtKB-ARBA"/>
</dbReference>
<dbReference type="AlphaFoldDB" id="A0A437JS91"/>
<evidence type="ECO:0000313" key="9">
    <source>
        <dbReference type="Proteomes" id="UP000288178"/>
    </source>
</evidence>
<dbReference type="SUPFAM" id="SSF53850">
    <property type="entry name" value="Periplasmic binding protein-like II"/>
    <property type="match status" value="1"/>
</dbReference>
<feature type="chain" id="PRO_5019499321" evidence="7">
    <location>
        <begin position="24"/>
        <end position="253"/>
    </location>
</feature>
<dbReference type="PANTHER" id="PTHR30632">
    <property type="entry name" value="MOLYBDATE-BINDING PERIPLASMIC PROTEIN"/>
    <property type="match status" value="1"/>
</dbReference>
<dbReference type="Proteomes" id="UP000288178">
    <property type="component" value="Unassembled WGS sequence"/>
</dbReference>
<evidence type="ECO:0000256" key="5">
    <source>
        <dbReference type="ARBA" id="ARBA00062515"/>
    </source>
</evidence>
<dbReference type="EMBL" id="SACT01000007">
    <property type="protein sequence ID" value="RVT49785.1"/>
    <property type="molecule type" value="Genomic_DNA"/>
</dbReference>
<dbReference type="CDD" id="cd13539">
    <property type="entry name" value="PBP2_AvModA"/>
    <property type="match status" value="1"/>
</dbReference>
<evidence type="ECO:0000256" key="2">
    <source>
        <dbReference type="ARBA" id="ARBA00022505"/>
    </source>
</evidence>
<organism evidence="8 9">
    <name type="scientific">Rubrivivax albus</name>
    <dbReference type="NCBI Taxonomy" id="2499835"/>
    <lineage>
        <taxon>Bacteria</taxon>
        <taxon>Pseudomonadati</taxon>
        <taxon>Pseudomonadota</taxon>
        <taxon>Betaproteobacteria</taxon>
        <taxon>Burkholderiales</taxon>
        <taxon>Sphaerotilaceae</taxon>
        <taxon>Rubrivivax</taxon>
    </lineage>
</organism>
<feature type="binding site" evidence="6">
    <location>
        <position position="60"/>
    </location>
    <ligand>
        <name>molybdate</name>
        <dbReference type="ChEBI" id="CHEBI:36264"/>
    </ligand>
</feature>
<feature type="signal peptide" evidence="7">
    <location>
        <begin position="1"/>
        <end position="23"/>
    </location>
</feature>
<comment type="similarity">
    <text evidence="1">Belongs to the bacterial solute-binding protein ModA family.</text>
</comment>
<gene>
    <name evidence="8" type="primary">modA</name>
    <name evidence="8" type="ORF">ENE75_19295</name>
</gene>
<keyword evidence="4 7" id="KW-0732">Signal</keyword>
<dbReference type="InterPro" id="IPR044084">
    <property type="entry name" value="AvModA-like_subst-bd"/>
</dbReference>
<keyword evidence="3 6" id="KW-0479">Metal-binding</keyword>
<feature type="binding site" evidence="6">
    <location>
        <position position="168"/>
    </location>
    <ligand>
        <name>molybdate</name>
        <dbReference type="ChEBI" id="CHEBI:36264"/>
    </ligand>
</feature>
<dbReference type="PANTHER" id="PTHR30632:SF14">
    <property type="entry name" value="TUNGSTATE_MOLYBDATE_CHROMATE-BINDING PROTEIN MODA"/>
    <property type="match status" value="1"/>
</dbReference>